<keyword evidence="14" id="KW-1185">Reference proteome</keyword>
<dbReference type="SMART" id="SM00487">
    <property type="entry name" value="DEXDc"/>
    <property type="match status" value="1"/>
</dbReference>
<dbReference type="EMBL" id="JAFNEN010000427">
    <property type="protein sequence ID" value="KAG8183227.1"/>
    <property type="molecule type" value="Genomic_DNA"/>
</dbReference>
<dbReference type="Pfam" id="PF00271">
    <property type="entry name" value="Helicase_C"/>
    <property type="match status" value="1"/>
</dbReference>
<dbReference type="PROSITE" id="PS00039">
    <property type="entry name" value="DEAD_ATP_HELICASE"/>
    <property type="match status" value="1"/>
</dbReference>
<dbReference type="InterPro" id="IPR014001">
    <property type="entry name" value="Helicase_ATP-bd"/>
</dbReference>
<organism evidence="13 14">
    <name type="scientific">Oedothorax gibbosus</name>
    <dbReference type="NCBI Taxonomy" id="931172"/>
    <lineage>
        <taxon>Eukaryota</taxon>
        <taxon>Metazoa</taxon>
        <taxon>Ecdysozoa</taxon>
        <taxon>Arthropoda</taxon>
        <taxon>Chelicerata</taxon>
        <taxon>Arachnida</taxon>
        <taxon>Araneae</taxon>
        <taxon>Araneomorphae</taxon>
        <taxon>Entelegynae</taxon>
        <taxon>Araneoidea</taxon>
        <taxon>Linyphiidae</taxon>
        <taxon>Erigoninae</taxon>
        <taxon>Oedothorax</taxon>
    </lineage>
</organism>
<comment type="similarity">
    <text evidence="8">Belongs to the DEAD box helicase family.</text>
</comment>
<dbReference type="InterPro" id="IPR000629">
    <property type="entry name" value="RNA-helicase_DEAD-box_CS"/>
</dbReference>
<dbReference type="EC" id="3.6.4.13" evidence="1"/>
<dbReference type="FunFam" id="3.40.50.300:FF:000008">
    <property type="entry name" value="ATP-dependent RNA helicase RhlB"/>
    <property type="match status" value="1"/>
</dbReference>
<dbReference type="GO" id="GO:0003724">
    <property type="term" value="F:RNA helicase activity"/>
    <property type="evidence" value="ECO:0007669"/>
    <property type="project" value="UniProtKB-EC"/>
</dbReference>
<evidence type="ECO:0000256" key="8">
    <source>
        <dbReference type="RuleBase" id="RU000492"/>
    </source>
</evidence>
<feature type="domain" description="Helicase C-terminal" evidence="11">
    <location>
        <begin position="437"/>
        <end position="584"/>
    </location>
</feature>
<evidence type="ECO:0000259" key="10">
    <source>
        <dbReference type="PROSITE" id="PS51192"/>
    </source>
</evidence>
<dbReference type="Gene3D" id="3.40.50.300">
    <property type="entry name" value="P-loop containing nucleotide triphosphate hydrolases"/>
    <property type="match status" value="2"/>
</dbReference>
<dbReference type="AlphaFoldDB" id="A0AAV6UGC0"/>
<keyword evidence="3 8" id="KW-0378">Hydrolase</keyword>
<dbReference type="PROSITE" id="PS51195">
    <property type="entry name" value="Q_MOTIF"/>
    <property type="match status" value="1"/>
</dbReference>
<feature type="region of interest" description="Disordered" evidence="9">
    <location>
        <begin position="39"/>
        <end position="132"/>
    </location>
</feature>
<dbReference type="InterPro" id="IPR011545">
    <property type="entry name" value="DEAD/DEAH_box_helicase_dom"/>
</dbReference>
<evidence type="ECO:0000313" key="14">
    <source>
        <dbReference type="Proteomes" id="UP000827092"/>
    </source>
</evidence>
<evidence type="ECO:0000256" key="2">
    <source>
        <dbReference type="ARBA" id="ARBA00022741"/>
    </source>
</evidence>
<dbReference type="GO" id="GO:0005524">
    <property type="term" value="F:ATP binding"/>
    <property type="evidence" value="ECO:0007669"/>
    <property type="project" value="UniProtKB-KW"/>
</dbReference>
<protein>
    <recommendedName>
        <fullName evidence="1">RNA helicase</fullName>
        <ecNumber evidence="1">3.6.4.13</ecNumber>
    </recommendedName>
</protein>
<evidence type="ECO:0000259" key="11">
    <source>
        <dbReference type="PROSITE" id="PS51194"/>
    </source>
</evidence>
<dbReference type="SUPFAM" id="SSF52540">
    <property type="entry name" value="P-loop containing nucleoside triphosphate hydrolases"/>
    <property type="match status" value="2"/>
</dbReference>
<keyword evidence="2 8" id="KW-0547">Nucleotide-binding</keyword>
<feature type="short sequence motif" description="Q motif" evidence="7">
    <location>
        <begin position="201"/>
        <end position="229"/>
    </location>
</feature>
<evidence type="ECO:0000256" key="4">
    <source>
        <dbReference type="ARBA" id="ARBA00022806"/>
    </source>
</evidence>
<dbReference type="CDD" id="cd18787">
    <property type="entry name" value="SF2_C_DEAD"/>
    <property type="match status" value="1"/>
</dbReference>
<accession>A0AAV6UGC0</accession>
<evidence type="ECO:0000256" key="1">
    <source>
        <dbReference type="ARBA" id="ARBA00012552"/>
    </source>
</evidence>
<evidence type="ECO:0000256" key="6">
    <source>
        <dbReference type="ARBA" id="ARBA00047984"/>
    </source>
</evidence>
<dbReference type="GO" id="GO:0003676">
    <property type="term" value="F:nucleic acid binding"/>
    <property type="evidence" value="ECO:0007669"/>
    <property type="project" value="InterPro"/>
</dbReference>
<dbReference type="InterPro" id="IPR001650">
    <property type="entry name" value="Helicase_C-like"/>
</dbReference>
<reference evidence="13 14" key="1">
    <citation type="journal article" date="2022" name="Nat. Ecol. Evol.">
        <title>A masculinizing supergene underlies an exaggerated male reproductive morph in a spider.</title>
        <authorList>
            <person name="Hendrickx F."/>
            <person name="De Corte Z."/>
            <person name="Sonet G."/>
            <person name="Van Belleghem S.M."/>
            <person name="Kostlbacher S."/>
            <person name="Vangestel C."/>
        </authorList>
    </citation>
    <scope>NUCLEOTIDE SEQUENCE [LARGE SCALE GENOMIC DNA]</scope>
    <source>
        <strain evidence="13">W744_W776</strain>
    </source>
</reference>
<dbReference type="InterPro" id="IPR014014">
    <property type="entry name" value="RNA_helicase_DEAD_Q_motif"/>
</dbReference>
<feature type="domain" description="DEAD-box RNA helicase Q" evidence="12">
    <location>
        <begin position="201"/>
        <end position="229"/>
    </location>
</feature>
<dbReference type="PROSITE" id="PS51192">
    <property type="entry name" value="HELICASE_ATP_BIND_1"/>
    <property type="match status" value="1"/>
</dbReference>
<dbReference type="FunFam" id="3.40.50.300:FF:000079">
    <property type="entry name" value="probable ATP-dependent RNA helicase DDX17"/>
    <property type="match status" value="1"/>
</dbReference>
<evidence type="ECO:0000256" key="5">
    <source>
        <dbReference type="ARBA" id="ARBA00022840"/>
    </source>
</evidence>
<dbReference type="PANTHER" id="PTHR47958">
    <property type="entry name" value="ATP-DEPENDENT RNA HELICASE DBP3"/>
    <property type="match status" value="1"/>
</dbReference>
<evidence type="ECO:0000313" key="13">
    <source>
        <dbReference type="EMBL" id="KAG8183227.1"/>
    </source>
</evidence>
<feature type="domain" description="Helicase ATP-binding" evidence="10">
    <location>
        <begin position="232"/>
        <end position="409"/>
    </location>
</feature>
<dbReference type="InterPro" id="IPR027417">
    <property type="entry name" value="P-loop_NTPase"/>
</dbReference>
<dbReference type="Proteomes" id="UP000827092">
    <property type="component" value="Unassembled WGS sequence"/>
</dbReference>
<evidence type="ECO:0000259" key="12">
    <source>
        <dbReference type="PROSITE" id="PS51195"/>
    </source>
</evidence>
<name>A0AAV6UGC0_9ARAC</name>
<dbReference type="PROSITE" id="PS51194">
    <property type="entry name" value="HELICASE_CTER"/>
    <property type="match status" value="1"/>
</dbReference>
<evidence type="ECO:0000256" key="3">
    <source>
        <dbReference type="ARBA" id="ARBA00022801"/>
    </source>
</evidence>
<keyword evidence="5 8" id="KW-0067">ATP-binding</keyword>
<feature type="compositionally biased region" description="Polar residues" evidence="9">
    <location>
        <begin position="111"/>
        <end position="132"/>
    </location>
</feature>
<keyword evidence="4 8" id="KW-0347">Helicase</keyword>
<comment type="caution">
    <text evidence="13">The sequence shown here is derived from an EMBL/GenBank/DDBJ whole genome shotgun (WGS) entry which is preliminary data.</text>
</comment>
<dbReference type="Pfam" id="PF00270">
    <property type="entry name" value="DEAD"/>
    <property type="match status" value="1"/>
</dbReference>
<evidence type="ECO:0000256" key="7">
    <source>
        <dbReference type="PROSITE-ProRule" id="PRU00552"/>
    </source>
</evidence>
<evidence type="ECO:0000256" key="9">
    <source>
        <dbReference type="SAM" id="MobiDB-lite"/>
    </source>
</evidence>
<dbReference type="SMART" id="SM00490">
    <property type="entry name" value="HELICc"/>
    <property type="match status" value="1"/>
</dbReference>
<sequence length="606" mass="68888">MLRHVSIRILGSPIDLCKVSPAFSKLLALQTRKYRGQGLFYDEDSDSPDPRNRKPGRFSTDNEEDAQYNQNYRSNRNDYRSNRNYGDNYRSRRNEFQNNGDFEGDEDNFGRQRSYSRGLNRQDYGSRNRNSFYGSDGGLKYRDSFQQLRKPTTDFKDLPPVNKDFYVEHPDVSARSAEEVEAYRERLNISVRGSNIPKPICSFDELSLPENLKQAVNDQEYSEPTPIQAQGWPVALNGRNMVGISQTGSGKTLVFMLPAIVHATNQPEMKVERYECNPQVLVLAPTRELVQQILSVSDNFSQSCGLISGCAYGGASKNVQLRSLRGANICVATPGRLIDFVSQGSVNLNNCTYLVLDEADRMLDMGFEPQIRQIVEQIRPDRQTLMWSATWPRDIQNLAEDFLTDYVQVTVGAGELVANPKITQNIYVMEEHEKEDKLLELLQSISSEEECKVLVFAATKRKVDYLGRYLRSLKTRVMCIHGDVSQAKRDEVLHAFRKPRPCVLIATDVAARGLDISDVQHVVNCDFPTNIEDYIHRIGRTARGDSSGVAHSFFTPENVGVAKDLVAVLKQANQVIDPRLFSMIERKQSPSRNRGGLYKKQYRQQF</sequence>
<gene>
    <name evidence="13" type="ORF">JTE90_005675</name>
</gene>
<dbReference type="GO" id="GO:0016787">
    <property type="term" value="F:hydrolase activity"/>
    <property type="evidence" value="ECO:0007669"/>
    <property type="project" value="UniProtKB-KW"/>
</dbReference>
<comment type="catalytic activity">
    <reaction evidence="6">
        <text>ATP + H2O = ADP + phosphate + H(+)</text>
        <dbReference type="Rhea" id="RHEA:13065"/>
        <dbReference type="ChEBI" id="CHEBI:15377"/>
        <dbReference type="ChEBI" id="CHEBI:15378"/>
        <dbReference type="ChEBI" id="CHEBI:30616"/>
        <dbReference type="ChEBI" id="CHEBI:43474"/>
        <dbReference type="ChEBI" id="CHEBI:456216"/>
        <dbReference type="EC" id="3.6.4.13"/>
    </reaction>
</comment>
<proteinExistence type="inferred from homology"/>